<keyword evidence="5" id="KW-0206">Cytoskeleton</keyword>
<accession>A0ABR0XZ85</accession>
<dbReference type="Proteomes" id="UP001318860">
    <property type="component" value="Unassembled WGS sequence"/>
</dbReference>
<reference evidence="6 7" key="1">
    <citation type="journal article" date="2021" name="Comput. Struct. Biotechnol. J.">
        <title>De novo genome assembly of the potent medicinal plant Rehmannia glutinosa using nanopore technology.</title>
        <authorList>
            <person name="Ma L."/>
            <person name="Dong C."/>
            <person name="Song C."/>
            <person name="Wang X."/>
            <person name="Zheng X."/>
            <person name="Niu Y."/>
            <person name="Chen S."/>
            <person name="Feng W."/>
        </authorList>
    </citation>
    <scope>NUCLEOTIDE SEQUENCE [LARGE SCALE GENOMIC DNA]</scope>
    <source>
        <strain evidence="6">DH-2019</strain>
    </source>
</reference>
<proteinExistence type="predicted"/>
<gene>
    <name evidence="6" type="ORF">DH2020_001149</name>
</gene>
<protein>
    <submittedName>
        <fullName evidence="6">Uncharacterized protein</fullName>
    </submittedName>
</protein>
<dbReference type="EMBL" id="JABTTQ020000001">
    <property type="protein sequence ID" value="KAK6164285.1"/>
    <property type="molecule type" value="Genomic_DNA"/>
</dbReference>
<dbReference type="PANTHER" id="PTHR10709">
    <property type="entry name" value="ACTIN-RELATED PROTEIN 2/3 COMPLEX SUBUNIT 1"/>
    <property type="match status" value="1"/>
</dbReference>
<evidence type="ECO:0000313" key="7">
    <source>
        <dbReference type="Proteomes" id="UP001318860"/>
    </source>
</evidence>
<keyword evidence="3" id="KW-0853">WD repeat</keyword>
<dbReference type="InterPro" id="IPR017383">
    <property type="entry name" value="ARPC1"/>
</dbReference>
<keyword evidence="2" id="KW-0963">Cytoplasm</keyword>
<evidence type="ECO:0000256" key="5">
    <source>
        <dbReference type="ARBA" id="ARBA00023212"/>
    </source>
</evidence>
<dbReference type="Gene3D" id="2.130.10.10">
    <property type="entry name" value="YVTN repeat-like/Quinoprotein amine dehydrogenase"/>
    <property type="match status" value="1"/>
</dbReference>
<keyword evidence="4" id="KW-0677">Repeat</keyword>
<dbReference type="InterPro" id="IPR015943">
    <property type="entry name" value="WD40/YVTN_repeat-like_dom_sf"/>
</dbReference>
<keyword evidence="7" id="KW-1185">Reference proteome</keyword>
<organism evidence="6 7">
    <name type="scientific">Rehmannia glutinosa</name>
    <name type="common">Chinese foxglove</name>
    <dbReference type="NCBI Taxonomy" id="99300"/>
    <lineage>
        <taxon>Eukaryota</taxon>
        <taxon>Viridiplantae</taxon>
        <taxon>Streptophyta</taxon>
        <taxon>Embryophyta</taxon>
        <taxon>Tracheophyta</taxon>
        <taxon>Spermatophyta</taxon>
        <taxon>Magnoliopsida</taxon>
        <taxon>eudicotyledons</taxon>
        <taxon>Gunneridae</taxon>
        <taxon>Pentapetalae</taxon>
        <taxon>asterids</taxon>
        <taxon>lamiids</taxon>
        <taxon>Lamiales</taxon>
        <taxon>Orobanchaceae</taxon>
        <taxon>Rehmannieae</taxon>
        <taxon>Rehmannia</taxon>
    </lineage>
</organism>
<evidence type="ECO:0000256" key="1">
    <source>
        <dbReference type="ARBA" id="ARBA00004496"/>
    </source>
</evidence>
<evidence type="ECO:0000256" key="4">
    <source>
        <dbReference type="ARBA" id="ARBA00022737"/>
    </source>
</evidence>
<name>A0ABR0XZ85_REHGL</name>
<comment type="subcellular location">
    <subcellularLocation>
        <location evidence="1">Cytoplasm</location>
    </subcellularLocation>
</comment>
<evidence type="ECO:0000313" key="6">
    <source>
        <dbReference type="EMBL" id="KAK6164285.1"/>
    </source>
</evidence>
<comment type="caution">
    <text evidence="6">The sequence shown here is derived from an EMBL/GenBank/DDBJ whole genome shotgun (WGS) entry which is preliminary data.</text>
</comment>
<evidence type="ECO:0000256" key="2">
    <source>
        <dbReference type="ARBA" id="ARBA00022490"/>
    </source>
</evidence>
<sequence>MQLDLSFSWTFGMKWSPTGNTLAYVDKTSGHNSMIYFVDDVGPSPSAQSVSFRDLPLRDVLFVSERMVIGVGFDCNPMVFTADERGLWSFLRFLDERKPSSGAKYGSQFSETFGKLYGQSKYGSNDINETSKRHENCITYVLATFVLVFPF</sequence>
<evidence type="ECO:0000256" key="3">
    <source>
        <dbReference type="ARBA" id="ARBA00022574"/>
    </source>
</evidence>
<dbReference type="PANTHER" id="PTHR10709:SF2">
    <property type="entry name" value="ACTIN-RELATED PROTEIN 2_3 COMPLEX SUBUNIT"/>
    <property type="match status" value="1"/>
</dbReference>